<dbReference type="InterPro" id="IPR052899">
    <property type="entry name" value="Class-I_DAHP_synthase"/>
</dbReference>
<dbReference type="PANTHER" id="PTHR43018">
    <property type="entry name" value="PHOSPHO-2-DEHYDRO-3-DEOXYHEPTONATE ALDOLASE"/>
    <property type="match status" value="1"/>
</dbReference>
<evidence type="ECO:0000313" key="4">
    <source>
        <dbReference type="Proteomes" id="UP000195386"/>
    </source>
</evidence>
<name>A0A1Y3Z9B8_9BACE</name>
<protein>
    <submittedName>
        <fullName evidence="3">Phospho-2-dehydro-3-deoxyheptonate aldolase</fullName>
    </submittedName>
</protein>
<dbReference type="GO" id="GO:0016740">
    <property type="term" value="F:transferase activity"/>
    <property type="evidence" value="ECO:0007669"/>
    <property type="project" value="UniProtKB-KW"/>
</dbReference>
<evidence type="ECO:0000259" key="2">
    <source>
        <dbReference type="Pfam" id="PF00793"/>
    </source>
</evidence>
<proteinExistence type="predicted"/>
<dbReference type="InterPro" id="IPR013785">
    <property type="entry name" value="Aldolase_TIM"/>
</dbReference>
<dbReference type="RefSeq" id="WP_087425208.1">
    <property type="nucleotide sequence ID" value="NZ_NFII01000001.1"/>
</dbReference>
<gene>
    <name evidence="3" type="ORF">B5F97_01725</name>
</gene>
<dbReference type="InterPro" id="IPR006218">
    <property type="entry name" value="DAHP1/KDSA"/>
</dbReference>
<keyword evidence="1" id="KW-0808">Transferase</keyword>
<comment type="caution">
    <text evidence="3">The sequence shown here is derived from an EMBL/GenBank/DDBJ whole genome shotgun (WGS) entry which is preliminary data.</text>
</comment>
<reference evidence="4" key="1">
    <citation type="submission" date="2017-04" db="EMBL/GenBank/DDBJ databases">
        <title>Function of individual gut microbiota members based on whole genome sequencing of pure cultures obtained from chicken caecum.</title>
        <authorList>
            <person name="Medvecky M."/>
            <person name="Cejkova D."/>
            <person name="Polansky O."/>
            <person name="Karasova D."/>
            <person name="Kubasova T."/>
            <person name="Cizek A."/>
            <person name="Rychlik I."/>
        </authorList>
    </citation>
    <scope>NUCLEOTIDE SEQUENCE [LARGE SCALE GENOMIC DNA]</scope>
    <source>
        <strain evidence="4">An43</strain>
    </source>
</reference>
<dbReference type="EMBL" id="NFII01000001">
    <property type="protein sequence ID" value="OUO03161.1"/>
    <property type="molecule type" value="Genomic_DNA"/>
</dbReference>
<evidence type="ECO:0000313" key="3">
    <source>
        <dbReference type="EMBL" id="OUO03161.1"/>
    </source>
</evidence>
<dbReference type="Proteomes" id="UP000195386">
    <property type="component" value="Unassembled WGS sequence"/>
</dbReference>
<accession>A0A1Y3Z9B8</accession>
<dbReference type="AlphaFoldDB" id="A0A1Y3Z9B8"/>
<dbReference type="PANTHER" id="PTHR43018:SF1">
    <property type="entry name" value="PROTEIN AROA(G)"/>
    <property type="match status" value="1"/>
</dbReference>
<dbReference type="Gene3D" id="3.20.20.70">
    <property type="entry name" value="Aldolase class I"/>
    <property type="match status" value="1"/>
</dbReference>
<dbReference type="SUPFAM" id="SSF51569">
    <property type="entry name" value="Aldolase"/>
    <property type="match status" value="1"/>
</dbReference>
<evidence type="ECO:0000256" key="1">
    <source>
        <dbReference type="ARBA" id="ARBA00022679"/>
    </source>
</evidence>
<feature type="domain" description="DAHP synthetase I/KDSA" evidence="2">
    <location>
        <begin position="6"/>
        <end position="245"/>
    </location>
</feature>
<sequence length="252" mass="28246">MRKEQNKIGLVAGPCSAETRVQMLETARALKHIGIKTIRAGLWKPRSRFGSFEGVGSCGLVWLNEIQQELGLKVMTEVALPSHVEETMKAGIDMVWIGARTTVNPFMMNELAESLRGCNIPVWVKNPVCPDIELWVGAVERLLHAGLKDIRIIHRGFCAIDHLPYRNVPLWEQAEHFRTRLPDMPFYCDPSHIAGKRELLLSVCEKALSLHVDGLFIESHCCPQKALSDVSQQLTPDALAELLNLLNVPIEK</sequence>
<dbReference type="Pfam" id="PF00793">
    <property type="entry name" value="DAHP_synth_1"/>
    <property type="match status" value="1"/>
</dbReference>
<organism evidence="3 4">
    <name type="scientific">Bacteroides clarus</name>
    <dbReference type="NCBI Taxonomy" id="626929"/>
    <lineage>
        <taxon>Bacteria</taxon>
        <taxon>Pseudomonadati</taxon>
        <taxon>Bacteroidota</taxon>
        <taxon>Bacteroidia</taxon>
        <taxon>Bacteroidales</taxon>
        <taxon>Bacteroidaceae</taxon>
        <taxon>Bacteroides</taxon>
    </lineage>
</organism>